<protein>
    <submittedName>
        <fullName evidence="2">Uncharacterized protein</fullName>
    </submittedName>
</protein>
<dbReference type="Proteomes" id="UP000054248">
    <property type="component" value="Unassembled WGS sequence"/>
</dbReference>
<reference evidence="2 3" key="1">
    <citation type="submission" date="2014-04" db="EMBL/GenBank/DDBJ databases">
        <authorList>
            <consortium name="DOE Joint Genome Institute"/>
            <person name="Kuo A."/>
            <person name="Girlanda M."/>
            <person name="Perotto S."/>
            <person name="Kohler A."/>
            <person name="Nagy L.G."/>
            <person name="Floudas D."/>
            <person name="Copeland A."/>
            <person name="Barry K.W."/>
            <person name="Cichocki N."/>
            <person name="Veneault-Fourrey C."/>
            <person name="LaButti K."/>
            <person name="Lindquist E.A."/>
            <person name="Lipzen A."/>
            <person name="Lundell T."/>
            <person name="Morin E."/>
            <person name="Murat C."/>
            <person name="Sun H."/>
            <person name="Tunlid A."/>
            <person name="Henrissat B."/>
            <person name="Grigoriev I.V."/>
            <person name="Hibbett D.S."/>
            <person name="Martin F."/>
            <person name="Nordberg H.P."/>
            <person name="Cantor M.N."/>
            <person name="Hua S.X."/>
        </authorList>
    </citation>
    <scope>NUCLEOTIDE SEQUENCE [LARGE SCALE GENOMIC DNA]</scope>
    <source>
        <strain evidence="2 3">MUT 4182</strain>
    </source>
</reference>
<gene>
    <name evidence="2" type="ORF">M407DRAFT_189223</name>
</gene>
<keyword evidence="1" id="KW-0472">Membrane</keyword>
<accession>A0A0C3QLX9</accession>
<organism evidence="2 3">
    <name type="scientific">Tulasnella calospora MUT 4182</name>
    <dbReference type="NCBI Taxonomy" id="1051891"/>
    <lineage>
        <taxon>Eukaryota</taxon>
        <taxon>Fungi</taxon>
        <taxon>Dikarya</taxon>
        <taxon>Basidiomycota</taxon>
        <taxon>Agaricomycotina</taxon>
        <taxon>Agaricomycetes</taxon>
        <taxon>Cantharellales</taxon>
        <taxon>Tulasnellaceae</taxon>
        <taxon>Tulasnella</taxon>
    </lineage>
</organism>
<sequence length="75" mass="8303">MLLPFFSTTCCIFLTCISLVFPFLSTSSLLTLTICYRFVFVVVNVFGLVYIFGLCLLVAPPSSLSFYAGRAENVD</sequence>
<dbReference type="HOGENOM" id="CLU_2672932_0_0_1"/>
<feature type="transmembrane region" description="Helical" evidence="1">
    <location>
        <begin position="6"/>
        <end position="24"/>
    </location>
</feature>
<keyword evidence="1" id="KW-1133">Transmembrane helix</keyword>
<evidence type="ECO:0000313" key="2">
    <source>
        <dbReference type="EMBL" id="KIO27749.1"/>
    </source>
</evidence>
<keyword evidence="3" id="KW-1185">Reference proteome</keyword>
<reference evidence="3" key="2">
    <citation type="submission" date="2015-01" db="EMBL/GenBank/DDBJ databases">
        <title>Evolutionary Origins and Diversification of the Mycorrhizal Mutualists.</title>
        <authorList>
            <consortium name="DOE Joint Genome Institute"/>
            <consortium name="Mycorrhizal Genomics Consortium"/>
            <person name="Kohler A."/>
            <person name="Kuo A."/>
            <person name="Nagy L.G."/>
            <person name="Floudas D."/>
            <person name="Copeland A."/>
            <person name="Barry K.W."/>
            <person name="Cichocki N."/>
            <person name="Veneault-Fourrey C."/>
            <person name="LaButti K."/>
            <person name="Lindquist E.A."/>
            <person name="Lipzen A."/>
            <person name="Lundell T."/>
            <person name="Morin E."/>
            <person name="Murat C."/>
            <person name="Riley R."/>
            <person name="Ohm R."/>
            <person name="Sun H."/>
            <person name="Tunlid A."/>
            <person name="Henrissat B."/>
            <person name="Grigoriev I.V."/>
            <person name="Hibbett D.S."/>
            <person name="Martin F."/>
        </authorList>
    </citation>
    <scope>NUCLEOTIDE SEQUENCE [LARGE SCALE GENOMIC DNA]</scope>
    <source>
        <strain evidence="3">MUT 4182</strain>
    </source>
</reference>
<keyword evidence="1" id="KW-0812">Transmembrane</keyword>
<evidence type="ECO:0000256" key="1">
    <source>
        <dbReference type="SAM" id="Phobius"/>
    </source>
</evidence>
<name>A0A0C3QLX9_9AGAM</name>
<proteinExistence type="predicted"/>
<evidence type="ECO:0000313" key="3">
    <source>
        <dbReference type="Proteomes" id="UP000054248"/>
    </source>
</evidence>
<dbReference type="EMBL" id="KN823004">
    <property type="protein sequence ID" value="KIO27749.1"/>
    <property type="molecule type" value="Genomic_DNA"/>
</dbReference>
<dbReference type="AlphaFoldDB" id="A0A0C3QLX9"/>
<feature type="transmembrane region" description="Helical" evidence="1">
    <location>
        <begin position="36"/>
        <end position="59"/>
    </location>
</feature>